<dbReference type="Proteomes" id="UP001164743">
    <property type="component" value="Chromosome 3A"/>
</dbReference>
<gene>
    <name evidence="3" type="ORF">PtA15_3A599</name>
</gene>
<feature type="region of interest" description="Disordered" evidence="1">
    <location>
        <begin position="275"/>
        <end position="300"/>
    </location>
</feature>
<feature type="compositionally biased region" description="Polar residues" evidence="1">
    <location>
        <begin position="742"/>
        <end position="752"/>
    </location>
</feature>
<feature type="compositionally biased region" description="Low complexity" evidence="1">
    <location>
        <begin position="7"/>
        <end position="32"/>
    </location>
</feature>
<feature type="compositionally biased region" description="Polar residues" evidence="1">
    <location>
        <begin position="782"/>
        <end position="813"/>
    </location>
</feature>
<dbReference type="GeneID" id="77808476"/>
<feature type="compositionally biased region" description="Acidic residues" evidence="1">
    <location>
        <begin position="1109"/>
        <end position="1121"/>
    </location>
</feature>
<feature type="compositionally biased region" description="Polar residues" evidence="1">
    <location>
        <begin position="173"/>
        <end position="182"/>
    </location>
</feature>
<dbReference type="InterPro" id="IPR001606">
    <property type="entry name" value="ARID_dom"/>
</dbReference>
<feature type="compositionally biased region" description="Polar residues" evidence="1">
    <location>
        <begin position="902"/>
        <end position="915"/>
    </location>
</feature>
<dbReference type="InterPro" id="IPR036431">
    <property type="entry name" value="ARID_dom_sf"/>
</dbReference>
<feature type="compositionally biased region" description="Low complexity" evidence="1">
    <location>
        <begin position="498"/>
        <end position="510"/>
    </location>
</feature>
<dbReference type="CDD" id="cd16100">
    <property type="entry name" value="ARID"/>
    <property type="match status" value="1"/>
</dbReference>
<feature type="domain" description="ARID" evidence="2">
    <location>
        <begin position="297"/>
        <end position="389"/>
    </location>
</feature>
<feature type="region of interest" description="Disordered" evidence="1">
    <location>
        <begin position="161"/>
        <end position="246"/>
    </location>
</feature>
<feature type="region of interest" description="Disordered" evidence="1">
    <location>
        <begin position="367"/>
        <end position="575"/>
    </location>
</feature>
<accession>A0ABY7CDQ0</accession>
<evidence type="ECO:0000256" key="1">
    <source>
        <dbReference type="SAM" id="MobiDB-lite"/>
    </source>
</evidence>
<feature type="compositionally biased region" description="Basic and acidic residues" evidence="1">
    <location>
        <begin position="877"/>
        <end position="896"/>
    </location>
</feature>
<dbReference type="RefSeq" id="XP_053018785.1">
    <property type="nucleotide sequence ID" value="XM_053167581.1"/>
</dbReference>
<evidence type="ECO:0000313" key="3">
    <source>
        <dbReference type="EMBL" id="WAQ83230.1"/>
    </source>
</evidence>
<feature type="region of interest" description="Disordered" evidence="1">
    <location>
        <begin position="1"/>
        <end position="76"/>
    </location>
</feature>
<evidence type="ECO:0000313" key="4">
    <source>
        <dbReference type="Proteomes" id="UP001164743"/>
    </source>
</evidence>
<dbReference type="EMBL" id="CP110423">
    <property type="protein sequence ID" value="WAQ83230.1"/>
    <property type="molecule type" value="Genomic_DNA"/>
</dbReference>
<proteinExistence type="predicted"/>
<feature type="compositionally biased region" description="Low complexity" evidence="1">
    <location>
        <begin position="50"/>
        <end position="64"/>
    </location>
</feature>
<protein>
    <recommendedName>
        <fullName evidence="2">ARID domain-containing protein</fullName>
    </recommendedName>
</protein>
<feature type="compositionally biased region" description="Polar residues" evidence="1">
    <location>
        <begin position="369"/>
        <end position="380"/>
    </location>
</feature>
<feature type="compositionally biased region" description="Low complexity" evidence="1">
    <location>
        <begin position="527"/>
        <end position="538"/>
    </location>
</feature>
<dbReference type="Gene3D" id="1.10.150.60">
    <property type="entry name" value="ARID DNA-binding domain"/>
    <property type="match status" value="1"/>
</dbReference>
<feature type="compositionally biased region" description="Polar residues" evidence="1">
    <location>
        <begin position="480"/>
        <end position="497"/>
    </location>
</feature>
<feature type="compositionally biased region" description="Low complexity" evidence="1">
    <location>
        <begin position="711"/>
        <end position="726"/>
    </location>
</feature>
<sequence>MGPSSYSLPNSAPAMPASPALSNSSLQFNSQLATHSITPTPPLNMPSSWQSPSLNSASLQSSQPIRSPEDPTQPNLIPQLMSQVITAIGLNSDFDRSNPASSVRRYDPRTLPIDPRTSLRLNEAAMAAIEQAYLHETCGVTELKLYKEYLINQHQLKISEKSSKLHDHPPLSSPNTSTTNITGIHPVGMNNSAMAFRSSTPANSGQNQRPQLQSAPPPGQPGPRHSSQRPLGPPPPTSLNSNYNQSQQPNQQVILNASNTSNQAASSPTAIANPNQAFAHAPSTPMNSSHSIAPSSPNPAQRFLASLSDFLTKSSRQPLQLSFPPLIEGQAVDLYKLFGIVQQNGGSANVARLGGWPLIAAAIDLLPSNDPSGRRSSQNEADPMSRYSPEQIHQLQHPTQPDHAQPQFAQQHLQSNPLLQSSIPPSSLQNSSSNWTGNNQNTFVGTSTKAPLHQTHQASSASQHPPSASPQSMNAVPGAQNPSMNWPGSTPNSFTNSPTKTPLHLPQQTQPQPPPLQPASQNVHVASSLPSLNSNQNPAVNWPGAPSNPLSTSPVTAVYNQSNIPSQSPGETGQLTSWNGGAVGLNQPQNQIPTHGPTALVPNLYNQPPNHPGNSQYVTPGAFFGHQPGSGPHSASFSSGGSPMLNTNMSLAASSIGVAPTTPQITNKNLAINPSHQDPSALPGGPPNGAMTPAGSQAGSPGSLVRATSESVSNTSTSLPNSSNSNGKRARSSKKSIAQEGSAKNLNNSNKAPPNALDKKKRMKRDHESNSPLVTSKGLPLNDSQNGTSSSRTPSVASNHPQPQISPSFQGENEATLGALPPSNAPPNLNGPSDQPSPALQQASHSQQPSPAGGAMVELMPPLIQSSDGATTMFGSQHEKSNSPQHLEHPPTDHFGPRAITPSVNPPSSGKNQGYPSPHPPGSPLKGKPPYQSDPGHPNGIAARTLQRPPVPPPRTDYVPLCKPADNTGGWDLKEAEEIYNFRLSSKPRRSLDDLGLVDVHSLVMSLRSRIGSEVTYALNTLTFLGPHLKIFRDETSGSLGILSMPLAMCEDLLEELLDLLEDVAFKPNWNRDDDDQACTEEQTATGFYDMMAHALDEDARPPPKDSPSAEDEDDSDDEESDLRPPIGQVEIIFSILNILRSFALSEDSAPYIGRTARTTSLLIGLCEFSANPQNLRKSLRLTKLERLRIRREVLQILSDVGHGIYLDEQTDRVVSALLRLALFFLVDSPHQIDRTPFEGEGTIELKPGVEVSPAIQLRLRSLSIVPSHVEAATSLVSKVGTLDSNRRRIEESLCRTRTEWVVEELIETLTKMLPITGEEMVLVVSEDDPRVRAEVLAMGLFNLVSLKPSSMAIPGESRLKTRSMLLRALVRTLGRFLVIGDDQVSIIASHRALSMQILVERLIETMRVLIEQVDLPTSGPGFTPITGLFRGSNTLRHHAGKLSFGEPPMNWFGGGFESDESEKEIGSSLVIQPSSSLSDEEEEEGLQKVQLLPKLSTDLKSSEGENVPKTDIGNLSLAGLSSVGAVRWRAEFIKMLAGFGGHLNRNPPNHHNHPNSPNLDGPIGSLITPNAFSSLVKILD</sequence>
<feature type="compositionally biased region" description="Low complexity" evidence="1">
    <location>
        <begin position="456"/>
        <end position="472"/>
    </location>
</feature>
<feature type="compositionally biased region" description="Polar residues" evidence="1">
    <location>
        <begin position="548"/>
        <end position="575"/>
    </location>
</feature>
<feature type="region of interest" description="Disordered" evidence="1">
    <location>
        <begin position="665"/>
        <end position="963"/>
    </location>
</feature>
<feature type="region of interest" description="Disordered" evidence="1">
    <location>
        <begin position="1098"/>
        <end position="1123"/>
    </location>
</feature>
<reference evidence="3" key="1">
    <citation type="submission" date="2022-10" db="EMBL/GenBank/DDBJ databases">
        <title>Puccinia triticina Genome sequencing and assembly.</title>
        <authorList>
            <person name="Li C."/>
        </authorList>
    </citation>
    <scope>NUCLEOTIDE SEQUENCE</scope>
    <source>
        <strain evidence="3">Pt15</strain>
    </source>
</reference>
<feature type="compositionally biased region" description="Low complexity" evidence="1">
    <location>
        <begin position="817"/>
        <end position="852"/>
    </location>
</feature>
<feature type="compositionally biased region" description="Polar residues" evidence="1">
    <location>
        <begin position="435"/>
        <end position="449"/>
    </location>
</feature>
<feature type="compositionally biased region" description="Low complexity" evidence="1">
    <location>
        <begin position="414"/>
        <end position="434"/>
    </location>
</feature>
<feature type="compositionally biased region" description="Polar residues" evidence="1">
    <location>
        <begin position="284"/>
        <end position="299"/>
    </location>
</feature>
<keyword evidence="4" id="KW-1185">Reference proteome</keyword>
<organism evidence="3 4">
    <name type="scientific">Puccinia triticina</name>
    <dbReference type="NCBI Taxonomy" id="208348"/>
    <lineage>
        <taxon>Eukaryota</taxon>
        <taxon>Fungi</taxon>
        <taxon>Dikarya</taxon>
        <taxon>Basidiomycota</taxon>
        <taxon>Pucciniomycotina</taxon>
        <taxon>Pucciniomycetes</taxon>
        <taxon>Pucciniales</taxon>
        <taxon>Pucciniaceae</taxon>
        <taxon>Puccinia</taxon>
    </lineage>
</organism>
<feature type="compositionally biased region" description="Polar residues" evidence="1">
    <location>
        <begin position="694"/>
        <end position="710"/>
    </location>
</feature>
<feature type="compositionally biased region" description="Polar residues" evidence="1">
    <location>
        <begin position="864"/>
        <end position="875"/>
    </location>
</feature>
<evidence type="ECO:0000259" key="2">
    <source>
        <dbReference type="PROSITE" id="PS51011"/>
    </source>
</evidence>
<feature type="compositionally biased region" description="Polar residues" evidence="1">
    <location>
        <begin position="189"/>
        <end position="214"/>
    </location>
</feature>
<dbReference type="SUPFAM" id="SSF46774">
    <property type="entry name" value="ARID-like"/>
    <property type="match status" value="1"/>
</dbReference>
<dbReference type="PROSITE" id="PS51011">
    <property type="entry name" value="ARID"/>
    <property type="match status" value="1"/>
</dbReference>
<feature type="compositionally biased region" description="Polar residues" evidence="1">
    <location>
        <begin position="665"/>
        <end position="678"/>
    </location>
</feature>
<dbReference type="Pfam" id="PF01388">
    <property type="entry name" value="ARID"/>
    <property type="match status" value="1"/>
</dbReference>
<name>A0ABY7CDQ0_9BASI</name>